<evidence type="ECO:0000256" key="2">
    <source>
        <dbReference type="SAM" id="Phobius"/>
    </source>
</evidence>
<evidence type="ECO:0000256" key="3">
    <source>
        <dbReference type="SAM" id="SignalP"/>
    </source>
</evidence>
<feature type="signal peptide" evidence="3">
    <location>
        <begin position="1"/>
        <end position="17"/>
    </location>
</feature>
<name>B4R758_DROSI</name>
<sequence>MRHLMFLMLMVLPIVICTFSARSTVNILLLFLARLFALRAKKSAQKLNETWDKLEASTFASPDSPFLFRFTLRRHATPPSSRVGKPKEALTTQEKFS</sequence>
<feature type="region of interest" description="Disordered" evidence="1">
    <location>
        <begin position="76"/>
        <end position="97"/>
    </location>
</feature>
<keyword evidence="2" id="KW-0812">Transmembrane</keyword>
<organism evidence="4 5">
    <name type="scientific">Drosophila simulans</name>
    <name type="common">Fruit fly</name>
    <dbReference type="NCBI Taxonomy" id="7240"/>
    <lineage>
        <taxon>Eukaryota</taxon>
        <taxon>Metazoa</taxon>
        <taxon>Ecdysozoa</taxon>
        <taxon>Arthropoda</taxon>
        <taxon>Hexapoda</taxon>
        <taxon>Insecta</taxon>
        <taxon>Pterygota</taxon>
        <taxon>Neoptera</taxon>
        <taxon>Endopterygota</taxon>
        <taxon>Diptera</taxon>
        <taxon>Brachycera</taxon>
        <taxon>Muscomorpha</taxon>
        <taxon>Ephydroidea</taxon>
        <taxon>Drosophilidae</taxon>
        <taxon>Drosophila</taxon>
        <taxon>Sophophora</taxon>
    </lineage>
</organism>
<evidence type="ECO:0000256" key="1">
    <source>
        <dbReference type="SAM" id="MobiDB-lite"/>
    </source>
</evidence>
<keyword evidence="5" id="KW-1185">Reference proteome</keyword>
<evidence type="ECO:0000313" key="4">
    <source>
        <dbReference type="EMBL" id="EDX17527.1"/>
    </source>
</evidence>
<reference evidence="4 5" key="1">
    <citation type="journal article" date="2007" name="Nature">
        <title>Evolution of genes and genomes on the Drosophila phylogeny.</title>
        <authorList>
            <consortium name="Drosophila 12 Genomes Consortium"/>
            <person name="Clark A.G."/>
            <person name="Eisen M.B."/>
            <person name="Smith D.R."/>
            <person name="Bergman C.M."/>
            <person name="Oliver B."/>
            <person name="Markow T.A."/>
            <person name="Kaufman T.C."/>
            <person name="Kellis M."/>
            <person name="Gelbart W."/>
            <person name="Iyer V.N."/>
            <person name="Pollard D.A."/>
            <person name="Sackton T.B."/>
            <person name="Larracuente A.M."/>
            <person name="Singh N.D."/>
            <person name="Abad J.P."/>
            <person name="Abt D.N."/>
            <person name="Adryan B."/>
            <person name="Aguade M."/>
            <person name="Akashi H."/>
            <person name="Anderson W.W."/>
            <person name="Aquadro C.F."/>
            <person name="Ardell D.H."/>
            <person name="Arguello R."/>
            <person name="Artieri C.G."/>
            <person name="Barbash D.A."/>
            <person name="Barker D."/>
            <person name="Barsanti P."/>
            <person name="Batterham P."/>
            <person name="Batzoglou S."/>
            <person name="Begun D."/>
            <person name="Bhutkar A."/>
            <person name="Blanco E."/>
            <person name="Bosak S.A."/>
            <person name="Bradley R.K."/>
            <person name="Brand A.D."/>
            <person name="Brent M.R."/>
            <person name="Brooks A.N."/>
            <person name="Brown R.H."/>
            <person name="Butlin R.K."/>
            <person name="Caggese C."/>
            <person name="Calvi B.R."/>
            <person name="Bernardo de Carvalho A."/>
            <person name="Caspi A."/>
            <person name="Castrezana S."/>
            <person name="Celniker S.E."/>
            <person name="Chang J.L."/>
            <person name="Chapple C."/>
            <person name="Chatterji S."/>
            <person name="Chinwalla A."/>
            <person name="Civetta A."/>
            <person name="Clifton S.W."/>
            <person name="Comeron J.M."/>
            <person name="Costello J.C."/>
            <person name="Coyne J.A."/>
            <person name="Daub J."/>
            <person name="David R.G."/>
            <person name="Delcher A.L."/>
            <person name="Delehaunty K."/>
            <person name="Do C.B."/>
            <person name="Ebling H."/>
            <person name="Edwards K."/>
            <person name="Eickbush T."/>
            <person name="Evans J.D."/>
            <person name="Filipski A."/>
            <person name="Findeiss S."/>
            <person name="Freyhult E."/>
            <person name="Fulton L."/>
            <person name="Fulton R."/>
            <person name="Garcia A.C."/>
            <person name="Gardiner A."/>
            <person name="Garfield D.A."/>
            <person name="Garvin B.E."/>
            <person name="Gibson G."/>
            <person name="Gilbert D."/>
            <person name="Gnerre S."/>
            <person name="Godfrey J."/>
            <person name="Good R."/>
            <person name="Gotea V."/>
            <person name="Gravely B."/>
            <person name="Greenberg A.J."/>
            <person name="Griffiths-Jones S."/>
            <person name="Gross S."/>
            <person name="Guigo R."/>
            <person name="Gustafson E.A."/>
            <person name="Haerty W."/>
            <person name="Hahn M.W."/>
            <person name="Halligan D.L."/>
            <person name="Halpern A.L."/>
            <person name="Halter G.M."/>
            <person name="Han M.V."/>
            <person name="Heger A."/>
            <person name="Hillier L."/>
            <person name="Hinrichs A.S."/>
            <person name="Holmes I."/>
            <person name="Hoskins R.A."/>
            <person name="Hubisz M.J."/>
            <person name="Hultmark D."/>
            <person name="Huntley M.A."/>
            <person name="Jaffe D.B."/>
            <person name="Jagadeeshan S."/>
            <person name="Jeck W.R."/>
            <person name="Johnson J."/>
            <person name="Jones C.D."/>
            <person name="Jordan W.C."/>
            <person name="Karpen G.H."/>
            <person name="Kataoka E."/>
            <person name="Keightley P.D."/>
            <person name="Kheradpour P."/>
            <person name="Kirkness E.F."/>
            <person name="Koerich L.B."/>
            <person name="Kristiansen K."/>
            <person name="Kudrna D."/>
            <person name="Kulathinal R.J."/>
            <person name="Kumar S."/>
            <person name="Kwok R."/>
            <person name="Lander E."/>
            <person name="Langley C.H."/>
            <person name="Lapoint R."/>
            <person name="Lazzaro B.P."/>
            <person name="Lee S.J."/>
            <person name="Levesque L."/>
            <person name="Li R."/>
            <person name="Lin C.F."/>
            <person name="Lin M.F."/>
            <person name="Lindblad-Toh K."/>
            <person name="Llopart A."/>
            <person name="Long M."/>
            <person name="Low L."/>
            <person name="Lozovsky E."/>
            <person name="Lu J."/>
            <person name="Luo M."/>
            <person name="Machado C.A."/>
            <person name="Makalowski W."/>
            <person name="Marzo M."/>
            <person name="Matsuda M."/>
            <person name="Matzkin L."/>
            <person name="McAllister B."/>
            <person name="McBride C.S."/>
            <person name="McKernan B."/>
            <person name="McKernan K."/>
            <person name="Mendez-Lago M."/>
            <person name="Minx P."/>
            <person name="Mollenhauer M.U."/>
            <person name="Montooth K."/>
            <person name="Mount S.M."/>
            <person name="Mu X."/>
            <person name="Myers E."/>
            <person name="Negre B."/>
            <person name="Newfeld S."/>
            <person name="Nielsen R."/>
            <person name="Noor M.A."/>
            <person name="O'Grady P."/>
            <person name="Pachter L."/>
            <person name="Papaceit M."/>
            <person name="Parisi M.J."/>
            <person name="Parisi M."/>
            <person name="Parts L."/>
            <person name="Pedersen J.S."/>
            <person name="Pesole G."/>
            <person name="Phillippy A.M."/>
            <person name="Ponting C.P."/>
            <person name="Pop M."/>
            <person name="Porcelli D."/>
            <person name="Powell J.R."/>
            <person name="Prohaska S."/>
            <person name="Pruitt K."/>
            <person name="Puig M."/>
            <person name="Quesneville H."/>
            <person name="Ram K.R."/>
            <person name="Rand D."/>
            <person name="Rasmussen M.D."/>
            <person name="Reed L.K."/>
            <person name="Reenan R."/>
            <person name="Reily A."/>
            <person name="Remington K.A."/>
            <person name="Rieger T.T."/>
            <person name="Ritchie M.G."/>
            <person name="Robin C."/>
            <person name="Rogers Y.H."/>
            <person name="Rohde C."/>
            <person name="Rozas J."/>
            <person name="Rubenfield M.J."/>
            <person name="Ruiz A."/>
            <person name="Russo S."/>
            <person name="Salzberg S.L."/>
            <person name="Sanchez-Gracia A."/>
            <person name="Saranga D.J."/>
            <person name="Sato H."/>
            <person name="Schaeffer S.W."/>
            <person name="Schatz M.C."/>
            <person name="Schlenke T."/>
            <person name="Schwartz R."/>
            <person name="Segarra C."/>
            <person name="Singh R.S."/>
            <person name="Sirot L."/>
            <person name="Sirota M."/>
            <person name="Sisneros N.B."/>
            <person name="Smith C.D."/>
            <person name="Smith T.F."/>
            <person name="Spieth J."/>
            <person name="Stage D.E."/>
            <person name="Stark A."/>
            <person name="Stephan W."/>
            <person name="Strausberg R.L."/>
            <person name="Strempel S."/>
            <person name="Sturgill D."/>
            <person name="Sutton G."/>
            <person name="Sutton G.G."/>
            <person name="Tao W."/>
            <person name="Teichmann S."/>
            <person name="Tobari Y.N."/>
            <person name="Tomimura Y."/>
            <person name="Tsolas J.M."/>
            <person name="Valente V.L."/>
            <person name="Venter E."/>
            <person name="Venter J.C."/>
            <person name="Vicario S."/>
            <person name="Vieira F.G."/>
            <person name="Vilella A.J."/>
            <person name="Villasante A."/>
            <person name="Walenz B."/>
            <person name="Wang J."/>
            <person name="Wasserman M."/>
            <person name="Watts T."/>
            <person name="Wilson D."/>
            <person name="Wilson R.K."/>
            <person name="Wing R.A."/>
            <person name="Wolfner M.F."/>
            <person name="Wong A."/>
            <person name="Wong G.K."/>
            <person name="Wu C.I."/>
            <person name="Wu G."/>
            <person name="Yamamoto D."/>
            <person name="Yang H.P."/>
            <person name="Yang S.P."/>
            <person name="Yorke J.A."/>
            <person name="Yoshida K."/>
            <person name="Zdobnov E."/>
            <person name="Zhang P."/>
            <person name="Zhang Y."/>
            <person name="Zimin A.V."/>
            <person name="Baldwin J."/>
            <person name="Abdouelleil A."/>
            <person name="Abdulkadir J."/>
            <person name="Abebe A."/>
            <person name="Abera B."/>
            <person name="Abreu J."/>
            <person name="Acer S.C."/>
            <person name="Aftuck L."/>
            <person name="Alexander A."/>
            <person name="An P."/>
            <person name="Anderson E."/>
            <person name="Anderson S."/>
            <person name="Arachi H."/>
            <person name="Azer M."/>
            <person name="Bachantsang P."/>
            <person name="Barry A."/>
            <person name="Bayul T."/>
            <person name="Berlin A."/>
            <person name="Bessette D."/>
            <person name="Bloom T."/>
            <person name="Blye J."/>
            <person name="Boguslavskiy L."/>
            <person name="Bonnet C."/>
            <person name="Boukhgalter B."/>
            <person name="Bourzgui I."/>
            <person name="Brown A."/>
            <person name="Cahill P."/>
            <person name="Channer S."/>
            <person name="Cheshatsang Y."/>
            <person name="Chuda L."/>
            <person name="Citroen M."/>
            <person name="Collymore A."/>
            <person name="Cooke P."/>
            <person name="Costello M."/>
            <person name="D'Aco K."/>
            <person name="Daza R."/>
            <person name="De Haan G."/>
            <person name="DeGray S."/>
            <person name="DeMaso C."/>
            <person name="Dhargay N."/>
            <person name="Dooley K."/>
            <person name="Dooley E."/>
            <person name="Doricent M."/>
            <person name="Dorje P."/>
            <person name="Dorjee K."/>
            <person name="Dupes A."/>
            <person name="Elong R."/>
            <person name="Falk J."/>
            <person name="Farina A."/>
            <person name="Faro S."/>
            <person name="Ferguson D."/>
            <person name="Fisher S."/>
            <person name="Foley C.D."/>
            <person name="Franke A."/>
            <person name="Friedrich D."/>
            <person name="Gadbois L."/>
            <person name="Gearin G."/>
            <person name="Gearin C.R."/>
            <person name="Giannoukos G."/>
            <person name="Goode T."/>
            <person name="Graham J."/>
            <person name="Grandbois E."/>
            <person name="Grewal S."/>
            <person name="Gyaltsen K."/>
            <person name="Hafez N."/>
            <person name="Hagos B."/>
            <person name="Hall J."/>
            <person name="Henson C."/>
            <person name="Hollinger A."/>
            <person name="Honan T."/>
            <person name="Huard M.D."/>
            <person name="Hughes L."/>
            <person name="Hurhula B."/>
            <person name="Husby M.E."/>
            <person name="Kamat A."/>
            <person name="Kanga B."/>
            <person name="Kashin S."/>
            <person name="Khazanovich D."/>
            <person name="Kisner P."/>
            <person name="Lance K."/>
            <person name="Lara M."/>
            <person name="Lee W."/>
            <person name="Lennon N."/>
            <person name="Letendre F."/>
            <person name="LeVine R."/>
            <person name="Lipovsky A."/>
            <person name="Liu X."/>
            <person name="Liu J."/>
            <person name="Liu S."/>
            <person name="Lokyitsang T."/>
            <person name="Lokyitsang Y."/>
            <person name="Lubonja R."/>
            <person name="Lui A."/>
            <person name="MacDonald P."/>
            <person name="Magnisalis V."/>
            <person name="Maru K."/>
            <person name="Matthews C."/>
            <person name="McCusker W."/>
            <person name="McDonough S."/>
            <person name="Mehta T."/>
            <person name="Meldrim J."/>
            <person name="Meneus L."/>
            <person name="Mihai O."/>
            <person name="Mihalev A."/>
            <person name="Mihova T."/>
            <person name="Mittelman R."/>
            <person name="Mlenga V."/>
            <person name="Montmayeur A."/>
            <person name="Mulrain L."/>
            <person name="Navidi A."/>
            <person name="Naylor J."/>
            <person name="Negash T."/>
            <person name="Nguyen T."/>
            <person name="Nguyen N."/>
            <person name="Nicol R."/>
            <person name="Norbu C."/>
            <person name="Norbu N."/>
            <person name="Novod N."/>
            <person name="O'Neill B."/>
            <person name="Osman S."/>
            <person name="Markiewicz E."/>
            <person name="Oyono O.L."/>
            <person name="Patti C."/>
            <person name="Phunkhang P."/>
            <person name="Pierre F."/>
            <person name="Priest M."/>
            <person name="Raghuraman S."/>
            <person name="Rege F."/>
            <person name="Reyes R."/>
            <person name="Rise C."/>
            <person name="Rogov P."/>
            <person name="Ross K."/>
            <person name="Ryan E."/>
            <person name="Settipalli S."/>
            <person name="Shea T."/>
            <person name="Sherpa N."/>
            <person name="Shi L."/>
            <person name="Shih D."/>
            <person name="Sparrow T."/>
            <person name="Spaulding J."/>
            <person name="Stalker J."/>
            <person name="Stange-Thomann N."/>
            <person name="Stavropoulos S."/>
            <person name="Stone C."/>
            <person name="Strader C."/>
            <person name="Tesfaye S."/>
            <person name="Thomson T."/>
            <person name="Thoulutsang Y."/>
            <person name="Thoulutsang D."/>
            <person name="Topham K."/>
            <person name="Topping I."/>
            <person name="Tsamla T."/>
            <person name="Vassiliev H."/>
            <person name="Vo A."/>
            <person name="Wangchuk T."/>
            <person name="Wangdi T."/>
            <person name="Weiand M."/>
            <person name="Wilkinson J."/>
            <person name="Wilson A."/>
            <person name="Yadav S."/>
            <person name="Young G."/>
            <person name="Yu Q."/>
            <person name="Zembek L."/>
            <person name="Zhong D."/>
            <person name="Zimmer A."/>
            <person name="Zwirko Z."/>
            <person name="Jaffe D.B."/>
            <person name="Alvarez P."/>
            <person name="Brockman W."/>
            <person name="Butler J."/>
            <person name="Chin C."/>
            <person name="Gnerre S."/>
            <person name="Grabherr M."/>
            <person name="Kleber M."/>
            <person name="Mauceli E."/>
            <person name="MacCallum I."/>
        </authorList>
    </citation>
    <scope>NUCLEOTIDE SEQUENCE [LARGE SCALE GENOMIC DNA]</scope>
    <source>
        <strain evidence="5">white501</strain>
    </source>
</reference>
<dbReference type="AlphaFoldDB" id="B4R758"/>
<keyword evidence="2" id="KW-1133">Transmembrane helix</keyword>
<dbReference type="EMBL" id="CM000366">
    <property type="protein sequence ID" value="EDX17527.1"/>
    <property type="molecule type" value="Genomic_DNA"/>
</dbReference>
<dbReference type="HOGENOM" id="CLU_2348924_0_0_1"/>
<evidence type="ECO:0000313" key="5">
    <source>
        <dbReference type="Proteomes" id="UP000000304"/>
    </source>
</evidence>
<accession>B4R758</accession>
<dbReference type="Proteomes" id="UP000000304">
    <property type="component" value="Chromosome X"/>
</dbReference>
<keyword evidence="2" id="KW-0472">Membrane</keyword>
<protein>
    <submittedName>
        <fullName evidence="4">GD16961</fullName>
    </submittedName>
</protein>
<feature type="transmembrane region" description="Helical" evidence="2">
    <location>
        <begin position="6"/>
        <end position="33"/>
    </location>
</feature>
<proteinExistence type="predicted"/>
<keyword evidence="3" id="KW-0732">Signal</keyword>
<feature type="chain" id="PRO_5002825052" evidence="3">
    <location>
        <begin position="18"/>
        <end position="97"/>
    </location>
</feature>
<gene>
    <name evidence="4" type="primary">Dsim\GD16961</name>
    <name evidence="4" type="ORF">Dsim_GD16961</name>
</gene>